<keyword evidence="2" id="KW-0067">ATP-binding</keyword>
<gene>
    <name evidence="5" type="ORF">EAS64_30925</name>
</gene>
<dbReference type="InterPro" id="IPR027417">
    <property type="entry name" value="P-loop_NTPase"/>
</dbReference>
<dbReference type="GO" id="GO:0006355">
    <property type="term" value="P:regulation of DNA-templated transcription"/>
    <property type="evidence" value="ECO:0007669"/>
    <property type="project" value="InterPro"/>
</dbReference>
<dbReference type="GO" id="GO:0003677">
    <property type="term" value="F:DNA binding"/>
    <property type="evidence" value="ECO:0007669"/>
    <property type="project" value="InterPro"/>
</dbReference>
<dbReference type="PANTHER" id="PTHR16305">
    <property type="entry name" value="TESTICULAR SOLUBLE ADENYLYL CYCLASE"/>
    <property type="match status" value="1"/>
</dbReference>
<keyword evidence="1" id="KW-0547">Nucleotide-binding</keyword>
<dbReference type="Pfam" id="PF00196">
    <property type="entry name" value="GerE"/>
    <property type="match status" value="1"/>
</dbReference>
<feature type="region of interest" description="Disordered" evidence="3">
    <location>
        <begin position="1"/>
        <end position="56"/>
    </location>
</feature>
<evidence type="ECO:0000256" key="3">
    <source>
        <dbReference type="SAM" id="MobiDB-lite"/>
    </source>
</evidence>
<dbReference type="SUPFAM" id="SSF46894">
    <property type="entry name" value="C-terminal effector domain of the bipartite response regulators"/>
    <property type="match status" value="1"/>
</dbReference>
<dbReference type="Gene3D" id="1.10.10.10">
    <property type="entry name" value="Winged helix-like DNA-binding domain superfamily/Winged helix DNA-binding domain"/>
    <property type="match status" value="1"/>
</dbReference>
<dbReference type="PROSITE" id="PS00622">
    <property type="entry name" value="HTH_LUXR_1"/>
    <property type="match status" value="1"/>
</dbReference>
<dbReference type="InterPro" id="IPR041664">
    <property type="entry name" value="AAA_16"/>
</dbReference>
<proteinExistence type="predicted"/>
<dbReference type="SUPFAM" id="SSF52540">
    <property type="entry name" value="P-loop containing nucleoside triphosphate hydrolases"/>
    <property type="match status" value="1"/>
</dbReference>
<dbReference type="GO" id="GO:0005524">
    <property type="term" value="F:ATP binding"/>
    <property type="evidence" value="ECO:0007669"/>
    <property type="project" value="UniProtKB-KW"/>
</dbReference>
<dbReference type="SUPFAM" id="SSF48452">
    <property type="entry name" value="TPR-like"/>
    <property type="match status" value="1"/>
</dbReference>
<evidence type="ECO:0000259" key="4">
    <source>
        <dbReference type="PROSITE" id="PS50043"/>
    </source>
</evidence>
<dbReference type="InterPro" id="IPR011990">
    <property type="entry name" value="TPR-like_helical_dom_sf"/>
</dbReference>
<evidence type="ECO:0000313" key="5">
    <source>
        <dbReference type="EMBL" id="TVZ01858.1"/>
    </source>
</evidence>
<dbReference type="InterPro" id="IPR000792">
    <property type="entry name" value="Tscrpt_reg_LuxR_C"/>
</dbReference>
<dbReference type="InterPro" id="IPR016032">
    <property type="entry name" value="Sig_transdc_resp-reg_C-effctor"/>
</dbReference>
<name>A0A6P2BSK7_9ACTN</name>
<evidence type="ECO:0000313" key="6">
    <source>
        <dbReference type="Proteomes" id="UP000460272"/>
    </source>
</evidence>
<organism evidence="5 6">
    <name type="scientific">Trebonia kvetii</name>
    <dbReference type="NCBI Taxonomy" id="2480626"/>
    <lineage>
        <taxon>Bacteria</taxon>
        <taxon>Bacillati</taxon>
        <taxon>Actinomycetota</taxon>
        <taxon>Actinomycetes</taxon>
        <taxon>Streptosporangiales</taxon>
        <taxon>Treboniaceae</taxon>
        <taxon>Trebonia</taxon>
    </lineage>
</organism>
<dbReference type="PRINTS" id="PR00038">
    <property type="entry name" value="HTHLUXR"/>
</dbReference>
<feature type="domain" description="HTH luxR-type" evidence="4">
    <location>
        <begin position="850"/>
        <end position="915"/>
    </location>
</feature>
<dbReference type="InterPro" id="IPR036388">
    <property type="entry name" value="WH-like_DNA-bd_sf"/>
</dbReference>
<dbReference type="EMBL" id="RPFW01000006">
    <property type="protein sequence ID" value="TVZ01858.1"/>
    <property type="molecule type" value="Genomic_DNA"/>
</dbReference>
<dbReference type="Gene3D" id="3.40.50.300">
    <property type="entry name" value="P-loop containing nucleotide triphosphate hydrolases"/>
    <property type="match status" value="1"/>
</dbReference>
<dbReference type="Gene3D" id="1.25.40.10">
    <property type="entry name" value="Tetratricopeptide repeat domain"/>
    <property type="match status" value="2"/>
</dbReference>
<feature type="compositionally biased region" description="Basic residues" evidence="3">
    <location>
        <begin position="1"/>
        <end position="16"/>
    </location>
</feature>
<dbReference type="GO" id="GO:0004016">
    <property type="term" value="F:adenylate cyclase activity"/>
    <property type="evidence" value="ECO:0007669"/>
    <property type="project" value="TreeGrafter"/>
</dbReference>
<comment type="caution">
    <text evidence="5">The sequence shown here is derived from an EMBL/GenBank/DDBJ whole genome shotgun (WGS) entry which is preliminary data.</text>
</comment>
<dbReference type="OrthoDB" id="4017436at2"/>
<dbReference type="CDD" id="cd06170">
    <property type="entry name" value="LuxR_C_like"/>
    <property type="match status" value="1"/>
</dbReference>
<dbReference type="GO" id="GO:0005737">
    <property type="term" value="C:cytoplasm"/>
    <property type="evidence" value="ECO:0007669"/>
    <property type="project" value="TreeGrafter"/>
</dbReference>
<dbReference type="Proteomes" id="UP000460272">
    <property type="component" value="Unassembled WGS sequence"/>
</dbReference>
<dbReference type="AlphaFoldDB" id="A0A6P2BSK7"/>
<dbReference type="SMART" id="SM00421">
    <property type="entry name" value="HTH_LUXR"/>
    <property type="match status" value="1"/>
</dbReference>
<keyword evidence="6" id="KW-1185">Reference proteome</keyword>
<dbReference type="PANTHER" id="PTHR16305:SF35">
    <property type="entry name" value="TRANSCRIPTIONAL ACTIVATOR DOMAIN"/>
    <property type="match status" value="1"/>
</dbReference>
<evidence type="ECO:0000256" key="1">
    <source>
        <dbReference type="ARBA" id="ARBA00022741"/>
    </source>
</evidence>
<accession>A0A6P2BSK7</accession>
<dbReference type="Pfam" id="PF13191">
    <property type="entry name" value="AAA_16"/>
    <property type="match status" value="1"/>
</dbReference>
<dbReference type="PROSITE" id="PS50043">
    <property type="entry name" value="HTH_LUXR_2"/>
    <property type="match status" value="1"/>
</dbReference>
<feature type="compositionally biased region" description="Low complexity" evidence="3">
    <location>
        <begin position="40"/>
        <end position="50"/>
    </location>
</feature>
<protein>
    <submittedName>
        <fullName evidence="5">LuxR family transcriptional regulator</fullName>
    </submittedName>
</protein>
<sequence>MSCWRTRRGYGRRPPRWRSTTGTRSLVRSSSLTPGVSTPASSRLASSRGRSQTDDVELVERESALAELAGHARRAQAGEGGLVLVSGEAGVGKTALLERLARDLPGARWSWGACDGLFTPRPLGPLFDIATQLGGPLEELCRAGAGRDELFGALLRQVSEPGALDILVIEDVHWADEATIDLLRFLGRRLKTAPALLIASYRDDGLAADHRLRIAVGDLAALRSTNRVRLGPLSAAGVRLLSAASGFDPAKLFRLTGGNPFYITEVLQAGVSEVPAAARDAVLARAARLGAQSRQLLDATALLGTKVEPALIEAVAPDSAALLDEILASGLLAEDGSRLRFRHEIARLTVEQAIPAHRRGPIHRRILGALGLLGCTDEARLAFHAEGAGDGPAVLRYAPAAAQRAAGLASHREAAAQYQRAVRFAADTTTATAAATAAELYGALARETALVDQWAEAELAGARALELWRQLGDRRREGDTLTQLSRVRSRLCRGADAIAAAESAVEILRPLGVSGELAKAYGVLAGMRMVAGRQAEAIGLSRRAAEMAGAVNAPAVLSDAMNTLGCCLAKGNDDWAVPLRQALDIAVSARLPEQAGRAFANLHSILAEQRRFTEAEQYYAAGLRYTDDHDIGVYANCLRGTQVFLLEQTGRWDEAVSLGEQLLATTASPINRIQSLVVVGQIRARRGDGDAWECLDEAALAADGSAEPQWIVAARLARAEAHWLAGETALARAEADISDAAAADISPWDRGATLSWLDRCGARQELPGPVAEPFQREFDGYQEKAAQLWLDLGCRYQAGLALLGTSEERLLRQALELFTELRATAAIRVTRQQMRSAGIRSIPVGPRSATRADPLGLTRREHEVLTLVGAGLTSAEIAARLFISAKTVDHHVASAVGKLGAPTRAAAAARLRPTS</sequence>
<reference evidence="5 6" key="1">
    <citation type="submission" date="2018-11" db="EMBL/GenBank/DDBJ databases">
        <title>Trebonia kvetii gen.nov., sp.nov., a novel acidophilic actinobacterium, and proposal of the new actinobacterial family Treboniaceae fam. nov.</title>
        <authorList>
            <person name="Rapoport D."/>
            <person name="Sagova-Mareckova M."/>
            <person name="Sedlacek I."/>
            <person name="Provaznik J."/>
            <person name="Kralova S."/>
            <person name="Pavlinic D."/>
            <person name="Benes V."/>
            <person name="Kopecky J."/>
        </authorList>
    </citation>
    <scope>NUCLEOTIDE SEQUENCE [LARGE SCALE GENOMIC DNA]</scope>
    <source>
        <strain evidence="5 6">15Tr583</strain>
    </source>
</reference>
<feature type="compositionally biased region" description="Polar residues" evidence="3">
    <location>
        <begin position="19"/>
        <end position="39"/>
    </location>
</feature>
<evidence type="ECO:0000256" key="2">
    <source>
        <dbReference type="ARBA" id="ARBA00022840"/>
    </source>
</evidence>